<dbReference type="AlphaFoldDB" id="A0A9Q0G849"/>
<sequence>MEVVSSPSKRTICFALQQSGDWGRFEWYTFDLSSEDPIITNCSSSNYVHVHAYSDEIEEEFESLTPKAYLYNDEARLPGWAVVGGHQLYALGGSGKSCKRYSNSVRRNDLLVSPRLCDPQTLGVPDKGWCRLPRMLSRREEPQSAVVGDKIYVFGGAMGRYYKPSNRHPWSEVYDPKYNTWMPLPPPPFLPTRDFLLASWEGEETTHAYIAILSIHDRVSLLYDVDDRRWTQSEFPYHVDFAHGSAVVAGGLFYWFSPSEGNLHAYDLDSKVLYTSSPVDPTFVNGLLRDEADPMLGHLGGDTFCLLYSLYSKVDPSTRTERRFLHCLKFNVTFDPNPTRRRIKISLGFCQSYLVKHGFLCKGVLL</sequence>
<dbReference type="PANTHER" id="PTHR24414:SF199">
    <property type="entry name" value="F-BOX_KELCH-REPEAT PROTEIN SKIP6-LIKE"/>
    <property type="match status" value="1"/>
</dbReference>
<gene>
    <name evidence="1" type="ORF">Tsubulata_004365</name>
</gene>
<name>A0A9Q0G849_9ROSI</name>
<organism evidence="1 2">
    <name type="scientific">Turnera subulata</name>
    <dbReference type="NCBI Taxonomy" id="218843"/>
    <lineage>
        <taxon>Eukaryota</taxon>
        <taxon>Viridiplantae</taxon>
        <taxon>Streptophyta</taxon>
        <taxon>Embryophyta</taxon>
        <taxon>Tracheophyta</taxon>
        <taxon>Spermatophyta</taxon>
        <taxon>Magnoliopsida</taxon>
        <taxon>eudicotyledons</taxon>
        <taxon>Gunneridae</taxon>
        <taxon>Pentapetalae</taxon>
        <taxon>rosids</taxon>
        <taxon>fabids</taxon>
        <taxon>Malpighiales</taxon>
        <taxon>Passifloraceae</taxon>
        <taxon>Turnera</taxon>
    </lineage>
</organism>
<dbReference type="PANTHER" id="PTHR24414">
    <property type="entry name" value="F-BOX/KELCH-REPEAT PROTEIN SKIP4"/>
    <property type="match status" value="1"/>
</dbReference>
<proteinExistence type="predicted"/>
<accession>A0A9Q0G849</accession>
<dbReference type="Gene3D" id="2.120.10.80">
    <property type="entry name" value="Kelch-type beta propeller"/>
    <property type="match status" value="1"/>
</dbReference>
<dbReference type="InterPro" id="IPR015915">
    <property type="entry name" value="Kelch-typ_b-propeller"/>
</dbReference>
<keyword evidence="2" id="KW-1185">Reference proteome</keyword>
<comment type="caution">
    <text evidence="1">The sequence shown here is derived from an EMBL/GenBank/DDBJ whole genome shotgun (WGS) entry which is preliminary data.</text>
</comment>
<dbReference type="OrthoDB" id="1480588at2759"/>
<evidence type="ECO:0000313" key="2">
    <source>
        <dbReference type="Proteomes" id="UP001141552"/>
    </source>
</evidence>
<dbReference type="Pfam" id="PF01344">
    <property type="entry name" value="Kelch_1"/>
    <property type="match status" value="1"/>
</dbReference>
<dbReference type="Proteomes" id="UP001141552">
    <property type="component" value="Unassembled WGS sequence"/>
</dbReference>
<evidence type="ECO:0000313" key="1">
    <source>
        <dbReference type="EMBL" id="KAJ4844871.1"/>
    </source>
</evidence>
<protein>
    <submittedName>
        <fullName evidence="1">Uncharacterized protein</fullName>
    </submittedName>
</protein>
<dbReference type="InterPro" id="IPR050354">
    <property type="entry name" value="F-box/kelch-repeat_ARATH"/>
</dbReference>
<dbReference type="EMBL" id="JAKUCV010001844">
    <property type="protein sequence ID" value="KAJ4844871.1"/>
    <property type="molecule type" value="Genomic_DNA"/>
</dbReference>
<reference evidence="1" key="1">
    <citation type="submission" date="2022-02" db="EMBL/GenBank/DDBJ databases">
        <authorList>
            <person name="Henning P.M."/>
            <person name="McCubbin A.G."/>
            <person name="Shore J.S."/>
        </authorList>
    </citation>
    <scope>NUCLEOTIDE SEQUENCE</scope>
    <source>
        <strain evidence="1">F60SS</strain>
        <tissue evidence="1">Leaves</tissue>
    </source>
</reference>
<dbReference type="InterPro" id="IPR006652">
    <property type="entry name" value="Kelch_1"/>
</dbReference>
<dbReference type="SUPFAM" id="SSF117281">
    <property type="entry name" value="Kelch motif"/>
    <property type="match status" value="1"/>
</dbReference>
<reference evidence="1" key="2">
    <citation type="journal article" date="2023" name="Plants (Basel)">
        <title>Annotation of the Turnera subulata (Passifloraceae) Draft Genome Reveals the S-Locus Evolved after the Divergence of Turneroideae from Passifloroideae in a Stepwise Manner.</title>
        <authorList>
            <person name="Henning P.M."/>
            <person name="Roalson E.H."/>
            <person name="Mir W."/>
            <person name="McCubbin A.G."/>
            <person name="Shore J.S."/>
        </authorList>
    </citation>
    <scope>NUCLEOTIDE SEQUENCE</scope>
    <source>
        <strain evidence="1">F60SS</strain>
    </source>
</reference>